<dbReference type="Pfam" id="PF01565">
    <property type="entry name" value="FAD_binding_4"/>
    <property type="match status" value="1"/>
</dbReference>
<sequence length="485" mass="51798">MLWASFAFALLSTPLVNGLPDISRRDSSHGNFQAVCNQIASKVSNASQVFPPSAPQYTADNQHEFFSATQASTCSVEPGSVEDVSVILKIVGRTRTPFAVKGGGHTGNPGFSSTPGVQIAMTRFNAVNVNADAGTVVVGSGLTWDNVYERLSPFNLTVAGGRIPGVGVSGLLLGGGYSYIANQRGLGIDNVVSYDLVLPNGTFKKVTADDEDLWFGLRGIVTQFTLKSFPQGEVWGGIVTWGTDQLEASIKAIAKFATVTDPKAAILTTYAYISGDVLTTTSVFYDGPVPAPGVFDDFLTIPAIQSNLSTRSFADLVKSQISTTIPSDVRGLYCAFGPTAYSASYINDSVNEVIFWGRELTKLDPKVQILAGIEPFTSGLLSHGTPSAYPPDRSQIYFPSGVALTWSNSSLDQVMAQSVRQAADDLQAAALREGQNVTNAVVYPNYSLFDTPLEAMYGDNVERLQELKRTVDPGNVMNLAGGFRF</sequence>
<dbReference type="EMBL" id="WTXG01000275">
    <property type="protein sequence ID" value="KAI0289876.1"/>
    <property type="molecule type" value="Genomic_DNA"/>
</dbReference>
<dbReference type="InterPro" id="IPR006094">
    <property type="entry name" value="Oxid_FAD_bind_N"/>
</dbReference>
<evidence type="ECO:0000256" key="3">
    <source>
        <dbReference type="ARBA" id="ARBA00022827"/>
    </source>
</evidence>
<dbReference type="SUPFAM" id="SSF56176">
    <property type="entry name" value="FAD-binding/transporter-associated domain-like"/>
    <property type="match status" value="1"/>
</dbReference>
<dbReference type="InterPro" id="IPR036318">
    <property type="entry name" value="FAD-bd_PCMH-like_sf"/>
</dbReference>
<keyword evidence="4" id="KW-0560">Oxidoreductase</keyword>
<keyword evidence="2" id="KW-0285">Flavoprotein</keyword>
<feature type="domain" description="FAD-binding PCMH-type" evidence="6">
    <location>
        <begin position="68"/>
        <end position="231"/>
    </location>
</feature>
<keyword evidence="8" id="KW-1185">Reference proteome</keyword>
<dbReference type="PROSITE" id="PS51387">
    <property type="entry name" value="FAD_PCMH"/>
    <property type="match status" value="1"/>
</dbReference>
<dbReference type="Pfam" id="PF08031">
    <property type="entry name" value="BBE"/>
    <property type="match status" value="1"/>
</dbReference>
<comment type="caution">
    <text evidence="7">The sequence shown here is derived from an EMBL/GenBank/DDBJ whole genome shotgun (WGS) entry which is preliminary data.</text>
</comment>
<dbReference type="InterPro" id="IPR016169">
    <property type="entry name" value="FAD-bd_PCMH_sub2"/>
</dbReference>
<gene>
    <name evidence="7" type="ORF">B0F90DRAFT_1656098</name>
</gene>
<name>A0AAD4LTS0_9AGAM</name>
<dbReference type="Gene3D" id="3.30.465.10">
    <property type="match status" value="1"/>
</dbReference>
<evidence type="ECO:0000313" key="8">
    <source>
        <dbReference type="Proteomes" id="UP001203297"/>
    </source>
</evidence>
<keyword evidence="3" id="KW-0274">FAD</keyword>
<reference evidence="7" key="1">
    <citation type="journal article" date="2022" name="New Phytol.">
        <title>Evolutionary transition to the ectomycorrhizal habit in the genomes of a hyperdiverse lineage of mushroom-forming fungi.</title>
        <authorList>
            <person name="Looney B."/>
            <person name="Miyauchi S."/>
            <person name="Morin E."/>
            <person name="Drula E."/>
            <person name="Courty P.E."/>
            <person name="Kohler A."/>
            <person name="Kuo A."/>
            <person name="LaButti K."/>
            <person name="Pangilinan J."/>
            <person name="Lipzen A."/>
            <person name="Riley R."/>
            <person name="Andreopoulos W."/>
            <person name="He G."/>
            <person name="Johnson J."/>
            <person name="Nolan M."/>
            <person name="Tritt A."/>
            <person name="Barry K.W."/>
            <person name="Grigoriev I.V."/>
            <person name="Nagy L.G."/>
            <person name="Hibbett D."/>
            <person name="Henrissat B."/>
            <person name="Matheny P.B."/>
            <person name="Labbe J."/>
            <person name="Martin F.M."/>
        </authorList>
    </citation>
    <scope>NUCLEOTIDE SEQUENCE</scope>
    <source>
        <strain evidence="7">BPL690</strain>
    </source>
</reference>
<dbReference type="InterPro" id="IPR016166">
    <property type="entry name" value="FAD-bd_PCMH"/>
</dbReference>
<dbReference type="Gene3D" id="3.40.462.20">
    <property type="match status" value="1"/>
</dbReference>
<evidence type="ECO:0000256" key="2">
    <source>
        <dbReference type="ARBA" id="ARBA00022630"/>
    </source>
</evidence>
<dbReference type="InterPro" id="IPR012951">
    <property type="entry name" value="BBE"/>
</dbReference>
<dbReference type="Proteomes" id="UP001203297">
    <property type="component" value="Unassembled WGS sequence"/>
</dbReference>
<comment type="similarity">
    <text evidence="1">Belongs to the oxygen-dependent FAD-linked oxidoreductase family.</text>
</comment>
<evidence type="ECO:0000259" key="6">
    <source>
        <dbReference type="PROSITE" id="PS51387"/>
    </source>
</evidence>
<protein>
    <submittedName>
        <fullName evidence="7">FAD-binding domain-containing protein</fullName>
    </submittedName>
</protein>
<evidence type="ECO:0000313" key="7">
    <source>
        <dbReference type="EMBL" id="KAI0289876.1"/>
    </source>
</evidence>
<evidence type="ECO:0000256" key="4">
    <source>
        <dbReference type="ARBA" id="ARBA00023002"/>
    </source>
</evidence>
<dbReference type="PANTHER" id="PTHR42973:SF13">
    <property type="entry name" value="FAD-BINDING PCMH-TYPE DOMAIN-CONTAINING PROTEIN"/>
    <property type="match status" value="1"/>
</dbReference>
<organism evidence="7 8">
    <name type="scientific">Multifurca ochricompacta</name>
    <dbReference type="NCBI Taxonomy" id="376703"/>
    <lineage>
        <taxon>Eukaryota</taxon>
        <taxon>Fungi</taxon>
        <taxon>Dikarya</taxon>
        <taxon>Basidiomycota</taxon>
        <taxon>Agaricomycotina</taxon>
        <taxon>Agaricomycetes</taxon>
        <taxon>Russulales</taxon>
        <taxon>Russulaceae</taxon>
        <taxon>Multifurca</taxon>
    </lineage>
</organism>
<keyword evidence="5" id="KW-0732">Signal</keyword>
<dbReference type="GO" id="GO:0071949">
    <property type="term" value="F:FAD binding"/>
    <property type="evidence" value="ECO:0007669"/>
    <property type="project" value="InterPro"/>
</dbReference>
<proteinExistence type="inferred from homology"/>
<dbReference type="InterPro" id="IPR050416">
    <property type="entry name" value="FAD-linked_Oxidoreductase"/>
</dbReference>
<accession>A0AAD4LTS0</accession>
<dbReference type="AlphaFoldDB" id="A0AAD4LTS0"/>
<evidence type="ECO:0000256" key="5">
    <source>
        <dbReference type="SAM" id="SignalP"/>
    </source>
</evidence>
<feature type="signal peptide" evidence="5">
    <location>
        <begin position="1"/>
        <end position="18"/>
    </location>
</feature>
<feature type="chain" id="PRO_5042284637" evidence="5">
    <location>
        <begin position="19"/>
        <end position="485"/>
    </location>
</feature>
<dbReference type="PANTHER" id="PTHR42973">
    <property type="entry name" value="BINDING OXIDOREDUCTASE, PUTATIVE (AFU_ORTHOLOGUE AFUA_1G17690)-RELATED"/>
    <property type="match status" value="1"/>
</dbReference>
<dbReference type="GO" id="GO:0016491">
    <property type="term" value="F:oxidoreductase activity"/>
    <property type="evidence" value="ECO:0007669"/>
    <property type="project" value="UniProtKB-KW"/>
</dbReference>
<evidence type="ECO:0000256" key="1">
    <source>
        <dbReference type="ARBA" id="ARBA00005466"/>
    </source>
</evidence>